<evidence type="ECO:0000313" key="1">
    <source>
        <dbReference type="EMBL" id="NME68016.1"/>
    </source>
</evidence>
<comment type="caution">
    <text evidence="1">The sequence shown here is derived from an EMBL/GenBank/DDBJ whole genome shotgun (WGS) entry which is preliminary data.</text>
</comment>
<name>A0A7X9P1V2_9BACT</name>
<dbReference type="EMBL" id="JABANE010000018">
    <property type="protein sequence ID" value="NME68016.1"/>
    <property type="molecule type" value="Genomic_DNA"/>
</dbReference>
<dbReference type="Proteomes" id="UP000576082">
    <property type="component" value="Unassembled WGS sequence"/>
</dbReference>
<dbReference type="AlphaFoldDB" id="A0A7X9P1V2"/>
<gene>
    <name evidence="1" type="ORF">HHU12_08600</name>
</gene>
<sequence>MKKILIILATITVLFSCTEEKTKKSGMDFEKLKLELNLTVEQTLKYDEIIKYFEEDRSSLLKDLEATGNNSKKEKNKLLQISYQYQEHVLENILNEEQKVIAHEFIKRYMPGVVDYSDELKAEVIETLALDSGQVEQYLAINNAFVKAFHDAHDKFHGNRQTASMYWNQFNDSRKSALKKLFSEEQYAQYIELTMKESYRGQFSSK</sequence>
<dbReference type="PROSITE" id="PS51257">
    <property type="entry name" value="PROKAR_LIPOPROTEIN"/>
    <property type="match status" value="1"/>
</dbReference>
<reference evidence="1 2" key="1">
    <citation type="submission" date="2020-04" db="EMBL/GenBank/DDBJ databases">
        <title>Flammeovirga sp. SR4, a novel species isolated from seawater.</title>
        <authorList>
            <person name="Wang X."/>
        </authorList>
    </citation>
    <scope>NUCLEOTIDE SEQUENCE [LARGE SCALE GENOMIC DNA]</scope>
    <source>
        <strain evidence="1 2">ATCC 23126</strain>
    </source>
</reference>
<proteinExistence type="predicted"/>
<dbReference type="RefSeq" id="WP_169656331.1">
    <property type="nucleotide sequence ID" value="NZ_JABANE010000018.1"/>
</dbReference>
<accession>A0A7X9P1V2</accession>
<keyword evidence="2" id="KW-1185">Reference proteome</keyword>
<protein>
    <recommendedName>
        <fullName evidence="3">Lipoprotein</fullName>
    </recommendedName>
</protein>
<evidence type="ECO:0000313" key="2">
    <source>
        <dbReference type="Proteomes" id="UP000576082"/>
    </source>
</evidence>
<evidence type="ECO:0008006" key="3">
    <source>
        <dbReference type="Google" id="ProtNLM"/>
    </source>
</evidence>
<organism evidence="1 2">
    <name type="scientific">Flammeovirga aprica JL-4</name>
    <dbReference type="NCBI Taxonomy" id="694437"/>
    <lineage>
        <taxon>Bacteria</taxon>
        <taxon>Pseudomonadati</taxon>
        <taxon>Bacteroidota</taxon>
        <taxon>Cytophagia</taxon>
        <taxon>Cytophagales</taxon>
        <taxon>Flammeovirgaceae</taxon>
        <taxon>Flammeovirga</taxon>
    </lineage>
</organism>